<keyword evidence="1" id="KW-0808">Transferase</keyword>
<keyword evidence="5" id="KW-0378">Hydrolase</keyword>
<dbReference type="InterPro" id="IPR043502">
    <property type="entry name" value="DNA/RNA_pol_sf"/>
</dbReference>
<dbReference type="PANTHER" id="PTHR34072:SF57">
    <property type="entry name" value="RNA-DIRECTED DNA POLYMERASE"/>
    <property type="match status" value="1"/>
</dbReference>
<evidence type="ECO:0000256" key="6">
    <source>
        <dbReference type="ARBA" id="ARBA00022918"/>
    </source>
</evidence>
<keyword evidence="9" id="KW-1185">Reference proteome</keyword>
<dbReference type="OrthoDB" id="10055717at2759"/>
<dbReference type="Proteomes" id="UP000257109">
    <property type="component" value="Unassembled WGS sequence"/>
</dbReference>
<dbReference type="SUPFAM" id="SSF56672">
    <property type="entry name" value="DNA/RNA polymerases"/>
    <property type="match status" value="1"/>
</dbReference>
<dbReference type="PANTHER" id="PTHR34072">
    <property type="entry name" value="ENZYMATIC POLYPROTEIN-RELATED"/>
    <property type="match status" value="1"/>
</dbReference>
<evidence type="ECO:0000256" key="1">
    <source>
        <dbReference type="ARBA" id="ARBA00022679"/>
    </source>
</evidence>
<keyword evidence="2" id="KW-0548">Nucleotidyltransferase</keyword>
<keyword evidence="3" id="KW-0540">Nuclease</keyword>
<dbReference type="GO" id="GO:0004519">
    <property type="term" value="F:endonuclease activity"/>
    <property type="evidence" value="ECO:0007669"/>
    <property type="project" value="UniProtKB-KW"/>
</dbReference>
<feature type="domain" description="Reverse transcriptase RNase H-like" evidence="7">
    <location>
        <begin position="2"/>
        <end position="90"/>
    </location>
</feature>
<protein>
    <submittedName>
        <fullName evidence="8">Retrovirus-related Pol polyprotein from transposon 17.6</fullName>
    </submittedName>
</protein>
<organism evidence="8 9">
    <name type="scientific">Mucuna pruriens</name>
    <name type="common">Velvet bean</name>
    <name type="synonym">Dolichos pruriens</name>
    <dbReference type="NCBI Taxonomy" id="157652"/>
    <lineage>
        <taxon>Eukaryota</taxon>
        <taxon>Viridiplantae</taxon>
        <taxon>Streptophyta</taxon>
        <taxon>Embryophyta</taxon>
        <taxon>Tracheophyta</taxon>
        <taxon>Spermatophyta</taxon>
        <taxon>Magnoliopsida</taxon>
        <taxon>eudicotyledons</taxon>
        <taxon>Gunneridae</taxon>
        <taxon>Pentapetalae</taxon>
        <taxon>rosids</taxon>
        <taxon>fabids</taxon>
        <taxon>Fabales</taxon>
        <taxon>Fabaceae</taxon>
        <taxon>Papilionoideae</taxon>
        <taxon>50 kb inversion clade</taxon>
        <taxon>NPAAA clade</taxon>
        <taxon>indigoferoid/millettioid clade</taxon>
        <taxon>Phaseoleae</taxon>
        <taxon>Mucuna</taxon>
    </lineage>
</organism>
<dbReference type="Pfam" id="PF17917">
    <property type="entry name" value="RT_RNaseH"/>
    <property type="match status" value="1"/>
</dbReference>
<evidence type="ECO:0000259" key="7">
    <source>
        <dbReference type="Pfam" id="PF17917"/>
    </source>
</evidence>
<evidence type="ECO:0000256" key="3">
    <source>
        <dbReference type="ARBA" id="ARBA00022722"/>
    </source>
</evidence>
<dbReference type="GO" id="GO:0003964">
    <property type="term" value="F:RNA-directed DNA polymerase activity"/>
    <property type="evidence" value="ECO:0007669"/>
    <property type="project" value="UniProtKB-KW"/>
</dbReference>
<evidence type="ECO:0000256" key="5">
    <source>
        <dbReference type="ARBA" id="ARBA00022801"/>
    </source>
</evidence>
<evidence type="ECO:0000313" key="8">
    <source>
        <dbReference type="EMBL" id="RDX98346.1"/>
    </source>
</evidence>
<dbReference type="InterPro" id="IPR041373">
    <property type="entry name" value="RT_RNaseH"/>
</dbReference>
<dbReference type="CDD" id="cd09274">
    <property type="entry name" value="RNase_HI_RT_Ty3"/>
    <property type="match status" value="1"/>
</dbReference>
<evidence type="ECO:0000313" key="9">
    <source>
        <dbReference type="Proteomes" id="UP000257109"/>
    </source>
</evidence>
<name>A0A371H6L4_MUCPR</name>
<reference evidence="8" key="1">
    <citation type="submission" date="2018-05" db="EMBL/GenBank/DDBJ databases">
        <title>Draft genome of Mucuna pruriens seed.</title>
        <authorList>
            <person name="Nnadi N.E."/>
            <person name="Vos R."/>
            <person name="Hasami M.H."/>
            <person name="Devisetty U.K."/>
            <person name="Aguiy J.C."/>
        </authorList>
    </citation>
    <scope>NUCLEOTIDE SEQUENCE [LARGE SCALE GENOMIC DNA]</scope>
    <source>
        <strain evidence="8">JCA_2017</strain>
    </source>
</reference>
<dbReference type="AlphaFoldDB" id="A0A371H6L4"/>
<gene>
    <name evidence="8" type="primary">pol</name>
    <name evidence="8" type="ORF">CR513_18737</name>
</gene>
<evidence type="ECO:0000256" key="4">
    <source>
        <dbReference type="ARBA" id="ARBA00022759"/>
    </source>
</evidence>
<evidence type="ECO:0000256" key="2">
    <source>
        <dbReference type="ARBA" id="ARBA00022695"/>
    </source>
</evidence>
<comment type="caution">
    <text evidence="8">The sequence shown here is derived from an EMBL/GenBank/DDBJ whole genome shotgun (WGS) entry which is preliminary data.</text>
</comment>
<dbReference type="Gene3D" id="3.10.20.370">
    <property type="match status" value="1"/>
</dbReference>
<proteinExistence type="predicted"/>
<sequence>MCDASNSTLGAILGQQVEVDKPTHVIAYASRTMDPAQINYTTMEKELLVIVFALDKFCAYLLGSKVIVFSDHATLKYLLKKLDAKPRLIR</sequence>
<dbReference type="EMBL" id="QJKJ01003470">
    <property type="protein sequence ID" value="RDX98346.1"/>
    <property type="molecule type" value="Genomic_DNA"/>
</dbReference>
<keyword evidence="4" id="KW-0255">Endonuclease</keyword>
<dbReference type="GO" id="GO:0016787">
    <property type="term" value="F:hydrolase activity"/>
    <property type="evidence" value="ECO:0007669"/>
    <property type="project" value="UniProtKB-KW"/>
</dbReference>
<feature type="non-terminal residue" evidence="8">
    <location>
        <position position="1"/>
    </location>
</feature>
<dbReference type="FunFam" id="3.10.20.370:FF:000001">
    <property type="entry name" value="Retrovirus-related Pol polyprotein from transposon 17.6-like protein"/>
    <property type="match status" value="1"/>
</dbReference>
<accession>A0A371H6L4</accession>
<keyword evidence="6" id="KW-0695">RNA-directed DNA polymerase</keyword>